<sequence length="129" mass="14977">MLNQSLKLRTWITLLGCLSLPVMAQQSAGHEFLQDAERHGARVEIDEDQDKVFAAVQQGRIRPFSELYAAIDEQLYGRVIKVELEEDDNEWIYELKLVHDNKVIEVEYNATTLELMSIEGRNVLEFIKR</sequence>
<dbReference type="AlphaFoldDB" id="A0A975UCL4"/>
<dbReference type="Gene3D" id="3.10.450.40">
    <property type="match status" value="1"/>
</dbReference>
<evidence type="ECO:0000256" key="1">
    <source>
        <dbReference type="SAM" id="SignalP"/>
    </source>
</evidence>
<evidence type="ECO:0000313" key="4">
    <source>
        <dbReference type="Proteomes" id="UP000694232"/>
    </source>
</evidence>
<evidence type="ECO:0000259" key="2">
    <source>
        <dbReference type="Pfam" id="PF03413"/>
    </source>
</evidence>
<gene>
    <name evidence="3" type="ORF">KNV97_10095</name>
</gene>
<dbReference type="InterPro" id="IPR025711">
    <property type="entry name" value="PepSY"/>
</dbReference>
<evidence type="ECO:0000313" key="3">
    <source>
        <dbReference type="EMBL" id="QXO18591.1"/>
    </source>
</evidence>
<organism evidence="3 4">
    <name type="scientific">Vibrio ostreae</name>
    <dbReference type="NCBI Taxonomy" id="2841925"/>
    <lineage>
        <taxon>Bacteria</taxon>
        <taxon>Pseudomonadati</taxon>
        <taxon>Pseudomonadota</taxon>
        <taxon>Gammaproteobacteria</taxon>
        <taxon>Vibrionales</taxon>
        <taxon>Vibrionaceae</taxon>
        <taxon>Vibrio</taxon>
    </lineage>
</organism>
<dbReference type="Proteomes" id="UP000694232">
    <property type="component" value="Chromosome 1"/>
</dbReference>
<feature type="chain" id="PRO_5037054921" description="PepSY domain-containing protein" evidence="1">
    <location>
        <begin position="25"/>
        <end position="129"/>
    </location>
</feature>
<dbReference type="EMBL" id="CP076643">
    <property type="protein sequence ID" value="QXO18591.1"/>
    <property type="molecule type" value="Genomic_DNA"/>
</dbReference>
<proteinExistence type="predicted"/>
<keyword evidence="1" id="KW-0732">Signal</keyword>
<keyword evidence="4" id="KW-1185">Reference proteome</keyword>
<dbReference type="RefSeq" id="WP_136484771.1">
    <property type="nucleotide sequence ID" value="NZ_CP076643.1"/>
</dbReference>
<feature type="signal peptide" evidence="1">
    <location>
        <begin position="1"/>
        <end position="24"/>
    </location>
</feature>
<name>A0A975UCL4_9VIBR</name>
<accession>A0A975UCL4</accession>
<feature type="domain" description="PepSY" evidence="2">
    <location>
        <begin position="71"/>
        <end position="118"/>
    </location>
</feature>
<dbReference type="Pfam" id="PF03413">
    <property type="entry name" value="PepSY"/>
    <property type="match status" value="1"/>
</dbReference>
<reference evidence="3" key="1">
    <citation type="submission" date="2021-06" db="EMBL/GenBank/DDBJ databases">
        <title>Vibrio nov. sp., novel gut bacterium isolated from Yellow Sea oyster.</title>
        <authorList>
            <person name="Muhammad N."/>
            <person name="Nguyen T.H."/>
            <person name="Lee Y.-J."/>
            <person name="Ko J."/>
            <person name="Kim S.-G."/>
        </authorList>
    </citation>
    <scope>NUCLEOTIDE SEQUENCE</scope>
    <source>
        <strain evidence="3">OG9-811</strain>
    </source>
</reference>
<protein>
    <recommendedName>
        <fullName evidence="2">PepSY domain-containing protein</fullName>
    </recommendedName>
</protein>
<dbReference type="KEGG" id="vos:KNV97_10095"/>